<dbReference type="OrthoDB" id="9794400at2"/>
<dbReference type="GO" id="GO:0032259">
    <property type="term" value="P:methylation"/>
    <property type="evidence" value="ECO:0007669"/>
    <property type="project" value="UniProtKB-KW"/>
</dbReference>
<gene>
    <name evidence="5" type="ORF">FNH13_11975</name>
</gene>
<dbReference type="InterPro" id="IPR029028">
    <property type="entry name" value="Alpha/beta_knot_MTases"/>
</dbReference>
<accession>A0A516GFT1</accession>
<dbReference type="KEGG" id="orz:FNH13_11975"/>
<reference evidence="5 6" key="1">
    <citation type="submission" date="2019-07" db="EMBL/GenBank/DDBJ databases">
        <title>complete genome sequencing of Ornithinimicrobium sp. H23M54.</title>
        <authorList>
            <person name="Bae J.-W."/>
            <person name="Lee S.-Y."/>
        </authorList>
    </citation>
    <scope>NUCLEOTIDE SEQUENCE [LARGE SCALE GENOMIC DNA]</scope>
    <source>
        <strain evidence="5 6">H23M54</strain>
    </source>
</reference>
<dbReference type="Gene3D" id="3.40.1280.10">
    <property type="match status" value="1"/>
</dbReference>
<organism evidence="5 6">
    <name type="scientific">Ornithinimicrobium ciconiae</name>
    <dbReference type="NCBI Taxonomy" id="2594265"/>
    <lineage>
        <taxon>Bacteria</taxon>
        <taxon>Bacillati</taxon>
        <taxon>Actinomycetota</taxon>
        <taxon>Actinomycetes</taxon>
        <taxon>Micrococcales</taxon>
        <taxon>Ornithinimicrobiaceae</taxon>
        <taxon>Ornithinimicrobium</taxon>
    </lineage>
</organism>
<sequence length="283" mass="29783">MLSNPRSERVRSVRSLGRRAVRQRQGLFVVEGPQAVRELLSYAGHAASDLYLTSSSAERHTGIVELAEGLSAQSAETVRRPESASRQDPGRRRLRIHLCSDEVLAAMTDTAHPQGMIAVATPIDVPLAETLSAVGDGFVVVLTNVRDPGNAGTVLRAADAFGAAAVLVSDASVDIYNPKVVRSTVGSLFHLPVSVGTPIPELLAACQQAGLRVLAADGSGETSLPDVDLSVPHAWVMGNEAWGLESEVRDLCDNVVSIPIVRAESLNLAMAATVCLHASASAR</sequence>
<evidence type="ECO:0000256" key="1">
    <source>
        <dbReference type="ARBA" id="ARBA00007228"/>
    </source>
</evidence>
<keyword evidence="6" id="KW-1185">Reference proteome</keyword>
<comment type="similarity">
    <text evidence="1">Belongs to the class IV-like SAM-binding methyltransferase superfamily. RNA methyltransferase TrmH family.</text>
</comment>
<dbReference type="GO" id="GO:0006396">
    <property type="term" value="P:RNA processing"/>
    <property type="evidence" value="ECO:0007669"/>
    <property type="project" value="InterPro"/>
</dbReference>
<dbReference type="InterPro" id="IPR029064">
    <property type="entry name" value="Ribosomal_eL30-like_sf"/>
</dbReference>
<feature type="domain" description="RNA 2-O ribose methyltransferase substrate binding" evidence="4">
    <location>
        <begin position="29"/>
        <end position="126"/>
    </location>
</feature>
<dbReference type="InterPro" id="IPR029026">
    <property type="entry name" value="tRNA_m1G_MTases_N"/>
</dbReference>
<dbReference type="GO" id="GO:0003723">
    <property type="term" value="F:RNA binding"/>
    <property type="evidence" value="ECO:0007669"/>
    <property type="project" value="InterPro"/>
</dbReference>
<evidence type="ECO:0000256" key="3">
    <source>
        <dbReference type="ARBA" id="ARBA00022679"/>
    </source>
</evidence>
<evidence type="ECO:0000313" key="5">
    <source>
        <dbReference type="EMBL" id="QDO90385.1"/>
    </source>
</evidence>
<proteinExistence type="inferred from homology"/>
<keyword evidence="2 5" id="KW-0489">Methyltransferase</keyword>
<dbReference type="InterPro" id="IPR013123">
    <property type="entry name" value="SpoU_subst-bd"/>
</dbReference>
<dbReference type="PANTHER" id="PTHR43191">
    <property type="entry name" value="RRNA METHYLTRANSFERASE 3"/>
    <property type="match status" value="1"/>
</dbReference>
<keyword evidence="3 5" id="KW-0808">Transferase</keyword>
<dbReference type="Gene3D" id="3.30.1330.30">
    <property type="match status" value="1"/>
</dbReference>
<dbReference type="EMBL" id="CP041616">
    <property type="protein sequence ID" value="QDO90385.1"/>
    <property type="molecule type" value="Genomic_DNA"/>
</dbReference>
<dbReference type="Proteomes" id="UP000315395">
    <property type="component" value="Chromosome"/>
</dbReference>
<dbReference type="GO" id="GO:0008173">
    <property type="term" value="F:RNA methyltransferase activity"/>
    <property type="evidence" value="ECO:0007669"/>
    <property type="project" value="InterPro"/>
</dbReference>
<dbReference type="GO" id="GO:0005737">
    <property type="term" value="C:cytoplasm"/>
    <property type="evidence" value="ECO:0007669"/>
    <property type="project" value="UniProtKB-ARBA"/>
</dbReference>
<dbReference type="InterPro" id="IPR053888">
    <property type="entry name" value="MRM3-like_sub_bind"/>
</dbReference>
<evidence type="ECO:0000259" key="4">
    <source>
        <dbReference type="SMART" id="SM00967"/>
    </source>
</evidence>
<dbReference type="SUPFAM" id="SSF75217">
    <property type="entry name" value="alpha/beta knot"/>
    <property type="match status" value="1"/>
</dbReference>
<dbReference type="AlphaFoldDB" id="A0A516GFT1"/>
<dbReference type="SMART" id="SM00967">
    <property type="entry name" value="SpoU_sub_bind"/>
    <property type="match status" value="1"/>
</dbReference>
<dbReference type="Pfam" id="PF22435">
    <property type="entry name" value="MRM3-like_sub_bind"/>
    <property type="match status" value="1"/>
</dbReference>
<dbReference type="SUPFAM" id="SSF55315">
    <property type="entry name" value="L30e-like"/>
    <property type="match status" value="1"/>
</dbReference>
<protein>
    <submittedName>
        <fullName evidence="5">RNA methyltransferase</fullName>
    </submittedName>
</protein>
<dbReference type="InterPro" id="IPR051259">
    <property type="entry name" value="rRNA_Methyltransferase"/>
</dbReference>
<dbReference type="Pfam" id="PF00588">
    <property type="entry name" value="SpoU_methylase"/>
    <property type="match status" value="1"/>
</dbReference>
<evidence type="ECO:0000256" key="2">
    <source>
        <dbReference type="ARBA" id="ARBA00022603"/>
    </source>
</evidence>
<name>A0A516GFT1_9MICO</name>
<dbReference type="CDD" id="cd18095">
    <property type="entry name" value="SpoU-like_rRNA-MTase"/>
    <property type="match status" value="1"/>
</dbReference>
<evidence type="ECO:0000313" key="6">
    <source>
        <dbReference type="Proteomes" id="UP000315395"/>
    </source>
</evidence>
<dbReference type="InterPro" id="IPR001537">
    <property type="entry name" value="SpoU_MeTrfase"/>
</dbReference>
<dbReference type="PANTHER" id="PTHR43191:SF2">
    <property type="entry name" value="RRNA METHYLTRANSFERASE 3, MITOCHONDRIAL"/>
    <property type="match status" value="1"/>
</dbReference>